<name>A0A5S9NNS4_9HYPH</name>
<keyword evidence="4" id="KW-1185">Reference proteome</keyword>
<accession>A0A5S9NNS4</accession>
<feature type="region of interest" description="Disordered" evidence="1">
    <location>
        <begin position="140"/>
        <end position="161"/>
    </location>
</feature>
<dbReference type="EMBL" id="CACSAS010000001">
    <property type="protein sequence ID" value="CAA0092039.1"/>
    <property type="molecule type" value="Genomic_DNA"/>
</dbReference>
<gene>
    <name evidence="3" type="ORF">STARVERO_01396</name>
</gene>
<reference evidence="3 4" key="1">
    <citation type="submission" date="2019-12" db="EMBL/GenBank/DDBJ databases">
        <authorList>
            <person name="Reyes-Prieto M."/>
        </authorList>
    </citation>
    <scope>NUCLEOTIDE SEQUENCE [LARGE SCALE GENOMIC DNA]</scope>
    <source>
        <strain evidence="3">HF14-78462</strain>
    </source>
</reference>
<evidence type="ECO:0000313" key="3">
    <source>
        <dbReference type="EMBL" id="CAA0092039.1"/>
    </source>
</evidence>
<evidence type="ECO:0000256" key="2">
    <source>
        <dbReference type="SAM" id="SignalP"/>
    </source>
</evidence>
<feature type="compositionally biased region" description="Basic and acidic residues" evidence="1">
    <location>
        <begin position="36"/>
        <end position="49"/>
    </location>
</feature>
<sequence>MLCSVRTLAAALLGGFILTAAASGGALAQSAAPEQKPAEQKSPEEQAKEEALRRSVEEYAEAAKLPGNAGLPECVWSGRRIAMLLWRDDIDTARRHMELYERFGCPTEHLKIAFRCLVRQGNIDSKAQERLSERAHACWVNPDAPPPAPAATAPAAPPAQQ</sequence>
<feature type="compositionally biased region" description="Pro residues" evidence="1">
    <location>
        <begin position="143"/>
        <end position="161"/>
    </location>
</feature>
<organism evidence="3 4">
    <name type="scientific">Starkeya nomas</name>
    <dbReference type="NCBI Taxonomy" id="2666134"/>
    <lineage>
        <taxon>Bacteria</taxon>
        <taxon>Pseudomonadati</taxon>
        <taxon>Pseudomonadota</taxon>
        <taxon>Alphaproteobacteria</taxon>
        <taxon>Hyphomicrobiales</taxon>
        <taxon>Xanthobacteraceae</taxon>
        <taxon>Starkeya</taxon>
    </lineage>
</organism>
<dbReference type="AlphaFoldDB" id="A0A5S9NNS4"/>
<proteinExistence type="predicted"/>
<feature type="signal peptide" evidence="2">
    <location>
        <begin position="1"/>
        <end position="22"/>
    </location>
</feature>
<dbReference type="RefSeq" id="WP_144343471.1">
    <property type="nucleotide sequence ID" value="NZ_CACSAS010000001.1"/>
</dbReference>
<evidence type="ECO:0008006" key="5">
    <source>
        <dbReference type="Google" id="ProtNLM"/>
    </source>
</evidence>
<feature type="chain" id="PRO_5024941820" description="Beta-1-3, beta-1-6-glucan biosynthesis protein" evidence="2">
    <location>
        <begin position="23"/>
        <end position="161"/>
    </location>
</feature>
<protein>
    <recommendedName>
        <fullName evidence="5">Beta-1-3, beta-1-6-glucan biosynthesis protein</fullName>
    </recommendedName>
</protein>
<keyword evidence="2" id="KW-0732">Signal</keyword>
<feature type="region of interest" description="Disordered" evidence="1">
    <location>
        <begin position="30"/>
        <end position="49"/>
    </location>
</feature>
<evidence type="ECO:0000313" key="4">
    <source>
        <dbReference type="Proteomes" id="UP000433050"/>
    </source>
</evidence>
<dbReference type="Proteomes" id="UP000433050">
    <property type="component" value="Unassembled WGS sequence"/>
</dbReference>
<evidence type="ECO:0000256" key="1">
    <source>
        <dbReference type="SAM" id="MobiDB-lite"/>
    </source>
</evidence>